<evidence type="ECO:0000256" key="1">
    <source>
        <dbReference type="SAM" id="Coils"/>
    </source>
</evidence>
<reference evidence="2" key="1">
    <citation type="journal article" date="2020" name="bioRxiv">
        <title>Hybrid origin of Populus tomentosa Carr. identified through genome sequencing and phylogenomic analysis.</title>
        <authorList>
            <person name="An X."/>
            <person name="Gao K."/>
            <person name="Chen Z."/>
            <person name="Li J."/>
            <person name="Yang X."/>
            <person name="Yang X."/>
            <person name="Zhou J."/>
            <person name="Guo T."/>
            <person name="Zhao T."/>
            <person name="Huang S."/>
            <person name="Miao D."/>
            <person name="Khan W.U."/>
            <person name="Rao P."/>
            <person name="Ye M."/>
            <person name="Lei B."/>
            <person name="Liao W."/>
            <person name="Wang J."/>
            <person name="Ji L."/>
            <person name="Li Y."/>
            <person name="Guo B."/>
            <person name="Mustafa N.S."/>
            <person name="Li S."/>
            <person name="Yun Q."/>
            <person name="Keller S.R."/>
            <person name="Mao J."/>
            <person name="Zhang R."/>
            <person name="Strauss S.H."/>
        </authorList>
    </citation>
    <scope>NUCLEOTIDE SEQUENCE</scope>
    <source>
        <strain evidence="2">GM15</strain>
        <tissue evidence="2">Leaf</tissue>
    </source>
</reference>
<evidence type="ECO:0000313" key="2">
    <source>
        <dbReference type="EMBL" id="KAG6788730.1"/>
    </source>
</evidence>
<dbReference type="AlphaFoldDB" id="A0A8X8AKF0"/>
<keyword evidence="1" id="KW-0175">Coiled coil</keyword>
<feature type="coiled-coil region" evidence="1">
    <location>
        <begin position="135"/>
        <end position="169"/>
    </location>
</feature>
<proteinExistence type="predicted"/>
<organism evidence="2 3">
    <name type="scientific">Populus tomentosa</name>
    <name type="common">Chinese white poplar</name>
    <dbReference type="NCBI Taxonomy" id="118781"/>
    <lineage>
        <taxon>Eukaryota</taxon>
        <taxon>Viridiplantae</taxon>
        <taxon>Streptophyta</taxon>
        <taxon>Embryophyta</taxon>
        <taxon>Tracheophyta</taxon>
        <taxon>Spermatophyta</taxon>
        <taxon>Magnoliopsida</taxon>
        <taxon>eudicotyledons</taxon>
        <taxon>Gunneridae</taxon>
        <taxon>Pentapetalae</taxon>
        <taxon>rosids</taxon>
        <taxon>fabids</taxon>
        <taxon>Malpighiales</taxon>
        <taxon>Salicaceae</taxon>
        <taxon>Saliceae</taxon>
        <taxon>Populus</taxon>
    </lineage>
</organism>
<dbReference type="Proteomes" id="UP000886885">
    <property type="component" value="Chromosome 1D"/>
</dbReference>
<dbReference type="EMBL" id="JAAWWB010000002">
    <property type="protein sequence ID" value="KAG6788730.1"/>
    <property type="molecule type" value="Genomic_DNA"/>
</dbReference>
<keyword evidence="3" id="KW-1185">Reference proteome</keyword>
<evidence type="ECO:0000313" key="3">
    <source>
        <dbReference type="Proteomes" id="UP000886885"/>
    </source>
</evidence>
<gene>
    <name evidence="2" type="ORF">POTOM_004807</name>
</gene>
<comment type="caution">
    <text evidence="2">The sequence shown here is derived from an EMBL/GenBank/DDBJ whole genome shotgun (WGS) entry which is preliminary data.</text>
</comment>
<accession>A0A8X8AKF0</accession>
<name>A0A8X8AKF0_POPTO</name>
<protein>
    <submittedName>
        <fullName evidence="2">Uncharacterized protein</fullName>
    </submittedName>
</protein>
<sequence length="177" mass="20284">MTIRISSRSESDATQLSYIRRVNELVPQETSKLKGKLRLPRTPRNEVENIISYEQITLTNSKSLRGFLVQLLEDNDCITQVTCKPVGGEVDLLNWGVPKVPTPTSIILDAISCWKKRKAVHAQLQRKLKGQTYILSLIEKKLREVYNRIDSLEKEVAELREFKEAIRKDFGVAMEEA</sequence>